<keyword evidence="6 12" id="KW-0964">Secreted</keyword>
<organism evidence="13 14">
    <name type="scientific">Taeniopygia guttata</name>
    <name type="common">Zebra finch</name>
    <name type="synonym">Poephila guttata</name>
    <dbReference type="NCBI Taxonomy" id="59729"/>
    <lineage>
        <taxon>Eukaryota</taxon>
        <taxon>Metazoa</taxon>
        <taxon>Chordata</taxon>
        <taxon>Craniata</taxon>
        <taxon>Vertebrata</taxon>
        <taxon>Euteleostomi</taxon>
        <taxon>Archelosauria</taxon>
        <taxon>Archosauria</taxon>
        <taxon>Dinosauria</taxon>
        <taxon>Saurischia</taxon>
        <taxon>Theropoda</taxon>
        <taxon>Coelurosauria</taxon>
        <taxon>Aves</taxon>
        <taxon>Neognathae</taxon>
        <taxon>Neoaves</taxon>
        <taxon>Telluraves</taxon>
        <taxon>Australaves</taxon>
        <taxon>Passeriformes</taxon>
        <taxon>Passeroidea</taxon>
        <taxon>Estrildidae</taxon>
        <taxon>Estrildinae</taxon>
        <taxon>Taeniopygia</taxon>
    </lineage>
</organism>
<reference evidence="13" key="3">
    <citation type="submission" date="2025-09" db="UniProtKB">
        <authorList>
            <consortium name="Ensembl"/>
        </authorList>
    </citation>
    <scope>IDENTIFICATION</scope>
</reference>
<dbReference type="GO" id="GO:0001774">
    <property type="term" value="P:microglial cell activation"/>
    <property type="evidence" value="ECO:0007669"/>
    <property type="project" value="Ensembl"/>
</dbReference>
<dbReference type="OrthoDB" id="9937106at2759"/>
<dbReference type="GO" id="GO:0032755">
    <property type="term" value="P:positive regulation of interleukin-6 production"/>
    <property type="evidence" value="ECO:0007669"/>
    <property type="project" value="Ensembl"/>
</dbReference>
<dbReference type="GO" id="GO:0050796">
    <property type="term" value="P:regulation of insulin secretion"/>
    <property type="evidence" value="ECO:0007669"/>
    <property type="project" value="Ensembl"/>
</dbReference>
<evidence type="ECO:0000256" key="12">
    <source>
        <dbReference type="PIRNR" id="PIRNR001936"/>
    </source>
</evidence>
<evidence type="ECO:0000313" key="14">
    <source>
        <dbReference type="Proteomes" id="UP000007754"/>
    </source>
</evidence>
<dbReference type="GO" id="GO:1902004">
    <property type="term" value="P:positive regulation of amyloid-beta formation"/>
    <property type="evidence" value="ECO:0007669"/>
    <property type="project" value="Ensembl"/>
</dbReference>
<evidence type="ECO:0000256" key="5">
    <source>
        <dbReference type="ARBA" id="ARBA00022514"/>
    </source>
</evidence>
<dbReference type="GO" id="GO:0032722">
    <property type="term" value="P:positive regulation of chemokine production"/>
    <property type="evidence" value="ECO:0007669"/>
    <property type="project" value="Ensembl"/>
</dbReference>
<dbReference type="GeneID" id="100226664"/>
<dbReference type="GO" id="GO:0038096">
    <property type="term" value="P:Fc-gamma receptor signaling pathway involved in phagocytosis"/>
    <property type="evidence" value="ECO:0007669"/>
    <property type="project" value="Ensembl"/>
</dbReference>
<dbReference type="InParanoid" id="A0A674HE98"/>
<dbReference type="PIRSF" id="PIRSF001936">
    <property type="entry name" value="IFN-gamma"/>
    <property type="match status" value="1"/>
</dbReference>
<dbReference type="GO" id="GO:0032834">
    <property type="term" value="P:positive regulation of CD4-positive, CD25-positive, alpha-beta regulatory T cell differentiation involved in immune response"/>
    <property type="evidence" value="ECO:0007669"/>
    <property type="project" value="Ensembl"/>
</dbReference>
<dbReference type="GO" id="GO:0050729">
    <property type="term" value="P:positive regulation of inflammatory response"/>
    <property type="evidence" value="ECO:0007669"/>
    <property type="project" value="Ensembl"/>
</dbReference>
<keyword evidence="5 12" id="KW-0202">Cytokine</keyword>
<dbReference type="OMA" id="QIVSMYL"/>
<dbReference type="Proteomes" id="UP000007754">
    <property type="component" value="Chromosome 1A"/>
</dbReference>
<dbReference type="GO" id="GO:0060333">
    <property type="term" value="P:type II interferon-mediated signaling pathway"/>
    <property type="evidence" value="ECO:0007669"/>
    <property type="project" value="Ensembl"/>
</dbReference>
<dbReference type="GO" id="GO:0038110">
    <property type="term" value="P:interleukin-2-mediated signaling pathway"/>
    <property type="evidence" value="ECO:0007669"/>
    <property type="project" value="Ensembl"/>
</dbReference>
<evidence type="ECO:0000313" key="13">
    <source>
        <dbReference type="Ensembl" id="ENSTGUP00000033271.1"/>
    </source>
</evidence>
<keyword evidence="7 12" id="KW-0341">Growth regulation</keyword>
<evidence type="ECO:0000256" key="6">
    <source>
        <dbReference type="ARBA" id="ARBA00022525"/>
    </source>
</evidence>
<dbReference type="GO" id="GO:0048143">
    <property type="term" value="P:astrocyte activation"/>
    <property type="evidence" value="ECO:0007669"/>
    <property type="project" value="Ensembl"/>
</dbReference>
<dbReference type="GO" id="GO:0034393">
    <property type="term" value="P:positive regulation of smooth muscle cell apoptotic process"/>
    <property type="evidence" value="ECO:0007669"/>
    <property type="project" value="Ensembl"/>
</dbReference>
<dbReference type="GO" id="GO:0032735">
    <property type="term" value="P:positive regulation of interleukin-12 production"/>
    <property type="evidence" value="ECO:0007669"/>
    <property type="project" value="Ensembl"/>
</dbReference>
<evidence type="ECO:0000256" key="9">
    <source>
        <dbReference type="ARBA" id="ARBA00023118"/>
    </source>
</evidence>
<keyword evidence="14" id="KW-1185">Reference proteome</keyword>
<dbReference type="GO" id="GO:0038196">
    <property type="term" value="P:type III interferon-mediated signaling pathway"/>
    <property type="evidence" value="ECO:0007669"/>
    <property type="project" value="Ensembl"/>
</dbReference>
<gene>
    <name evidence="13" type="primary">IFNG</name>
</gene>
<evidence type="ECO:0000256" key="3">
    <source>
        <dbReference type="ARBA" id="ARBA00011738"/>
    </source>
</evidence>
<comment type="subunit">
    <text evidence="3 12">Homodimer.</text>
</comment>
<dbReference type="GO" id="GO:0042307">
    <property type="term" value="P:positive regulation of protein import into nucleus"/>
    <property type="evidence" value="ECO:0007669"/>
    <property type="project" value="Ensembl"/>
</dbReference>
<dbReference type="GO" id="GO:0002250">
    <property type="term" value="P:adaptive immune response"/>
    <property type="evidence" value="ECO:0007669"/>
    <property type="project" value="TreeGrafter"/>
</dbReference>
<dbReference type="FunFam" id="1.20.1250.10:FF:000007">
    <property type="entry name" value="Interferon gamma"/>
    <property type="match status" value="1"/>
</dbReference>
<dbReference type="Pfam" id="PF00714">
    <property type="entry name" value="IFN-gamma"/>
    <property type="match status" value="1"/>
</dbReference>
<dbReference type="GeneTree" id="ENSGT00390000007831"/>
<dbReference type="GO" id="GO:0005125">
    <property type="term" value="F:cytokine activity"/>
    <property type="evidence" value="ECO:0007669"/>
    <property type="project" value="UniProtKB-KW"/>
</dbReference>
<dbReference type="GO" id="GO:0051607">
    <property type="term" value="P:defense response to virus"/>
    <property type="evidence" value="ECO:0007669"/>
    <property type="project" value="UniProtKB-KW"/>
</dbReference>
<evidence type="ECO:0000256" key="10">
    <source>
        <dbReference type="ARBA" id="ARBA00023180"/>
    </source>
</evidence>
<evidence type="ECO:0000256" key="11">
    <source>
        <dbReference type="ARBA" id="ARBA00024758"/>
    </source>
</evidence>
<name>A0A674HE98_TAEGU</name>
<dbReference type="GO" id="GO:0005615">
    <property type="term" value="C:extracellular space"/>
    <property type="evidence" value="ECO:0007669"/>
    <property type="project" value="UniProtKB-KW"/>
</dbReference>
<dbReference type="Ensembl" id="ENSTGUT00000041950.1">
    <property type="protein sequence ID" value="ENSTGUP00000033271.1"/>
    <property type="gene ID" value="ENSTGUG00000023237.1"/>
</dbReference>
<comment type="subcellular location">
    <subcellularLocation>
        <location evidence="1 12">Secreted</location>
    </subcellularLocation>
</comment>
<dbReference type="PANTHER" id="PTHR11419:SF0">
    <property type="entry name" value="INTERFERON GAMMA"/>
    <property type="match status" value="1"/>
</dbReference>
<dbReference type="GO" id="GO:0048662">
    <property type="term" value="P:negative regulation of smooth muscle cell proliferation"/>
    <property type="evidence" value="ECO:0007669"/>
    <property type="project" value="Ensembl"/>
</dbReference>
<reference evidence="13" key="2">
    <citation type="submission" date="2025-08" db="UniProtKB">
        <authorList>
            <consortium name="Ensembl"/>
        </authorList>
    </citation>
    <scope>IDENTIFICATION</scope>
</reference>
<keyword evidence="10" id="KW-0325">Glycoprotein</keyword>
<comment type="function">
    <text evidence="11 12">Produced by lymphocytes activated by specific antigens or mitogens. IFN-gamma, in addition to having antiviral activity, has important immunoregulatory functions. It is a potent activator of macrophages, it has antiproliferative effects on transformed cells and it can potentiate the antiviral and antitumor effects of the type I interferons.</text>
</comment>
<dbReference type="GO" id="GO:0045429">
    <property type="term" value="P:positive regulation of nitric oxide biosynthetic process"/>
    <property type="evidence" value="ECO:0007669"/>
    <property type="project" value="Ensembl"/>
</dbReference>
<dbReference type="GO" id="GO:0031334">
    <property type="term" value="P:positive regulation of protein-containing complex assembly"/>
    <property type="evidence" value="ECO:0007669"/>
    <property type="project" value="Ensembl"/>
</dbReference>
<sequence>MAFQTYSLFVLSVIMIFFGHVENRLNLLQLQNDIDKLKADFNSSHSDVADGGPIFTERLSSWTERNEKRIILSQIVSMYLKMFENTDRSKAHVRNIAEELSTLKESLSDGSKKIEDLRDLTNLQMSDLKVQRKAVNELFSVLQKLGDTSSSYKRKRSQFQRLCKC</sequence>
<dbReference type="FunCoup" id="A0A674HE98">
    <property type="interactions" value="35"/>
</dbReference>
<dbReference type="GO" id="GO:0032700">
    <property type="term" value="P:negative regulation of interleukin-17 production"/>
    <property type="evidence" value="ECO:0007669"/>
    <property type="project" value="Ensembl"/>
</dbReference>
<evidence type="ECO:0000256" key="2">
    <source>
        <dbReference type="ARBA" id="ARBA00007566"/>
    </source>
</evidence>
<dbReference type="GO" id="GO:0051044">
    <property type="term" value="P:positive regulation of membrane protein ectodomain proteolysis"/>
    <property type="evidence" value="ECO:0007669"/>
    <property type="project" value="Ensembl"/>
</dbReference>
<dbReference type="PANTHER" id="PTHR11419">
    <property type="entry name" value="INTERFERON GAMMA"/>
    <property type="match status" value="1"/>
</dbReference>
<dbReference type="GO" id="GO:0010634">
    <property type="term" value="P:positive regulation of epithelial cell migration"/>
    <property type="evidence" value="ECO:0007669"/>
    <property type="project" value="Ensembl"/>
</dbReference>
<protein>
    <recommendedName>
        <fullName evidence="4 12">Interferon gamma</fullName>
        <shortName evidence="12">IFN-gamma</shortName>
    </recommendedName>
</protein>
<keyword evidence="8" id="KW-0732">Signal</keyword>
<dbReference type="GO" id="GO:0045672">
    <property type="term" value="P:positive regulation of osteoclast differentiation"/>
    <property type="evidence" value="ECO:0007669"/>
    <property type="project" value="Ensembl"/>
</dbReference>
<evidence type="ECO:0000256" key="7">
    <source>
        <dbReference type="ARBA" id="ARBA00022604"/>
    </source>
</evidence>
<dbReference type="InterPro" id="IPR002069">
    <property type="entry name" value="Interferon_gamma"/>
</dbReference>
<evidence type="ECO:0000256" key="8">
    <source>
        <dbReference type="ARBA" id="ARBA00022729"/>
    </source>
</evidence>
<dbReference type="GO" id="GO:2000309">
    <property type="term" value="P:positive regulation of tumor necrosis factor (ligand) superfamily member 11 production"/>
    <property type="evidence" value="ECO:0007669"/>
    <property type="project" value="Ensembl"/>
</dbReference>
<dbReference type="GO" id="GO:0030225">
    <property type="term" value="P:macrophage differentiation"/>
    <property type="evidence" value="ECO:0007669"/>
    <property type="project" value="Ensembl"/>
</dbReference>
<dbReference type="KEGG" id="tgu:100226664"/>
<dbReference type="GO" id="GO:0005133">
    <property type="term" value="F:type II interferon receptor binding"/>
    <property type="evidence" value="ECO:0007669"/>
    <property type="project" value="InterPro"/>
</dbReference>
<dbReference type="CTD" id="3458"/>
<dbReference type="Gene3D" id="1.20.1250.10">
    <property type="match status" value="1"/>
</dbReference>
<dbReference type="SUPFAM" id="SSF47266">
    <property type="entry name" value="4-helical cytokines"/>
    <property type="match status" value="1"/>
</dbReference>
<dbReference type="GO" id="GO:0045892">
    <property type="term" value="P:negative regulation of DNA-templated transcription"/>
    <property type="evidence" value="ECO:0007669"/>
    <property type="project" value="Ensembl"/>
</dbReference>
<accession>A0A674HE98</accession>
<dbReference type="GO" id="GO:0060552">
    <property type="term" value="P:positive regulation of fructose 1,6-bisphosphate metabolic process"/>
    <property type="evidence" value="ECO:0007669"/>
    <property type="project" value="Ensembl"/>
</dbReference>
<dbReference type="GO" id="GO:0002726">
    <property type="term" value="P:positive regulation of T cell cytokine production"/>
    <property type="evidence" value="ECO:0007669"/>
    <property type="project" value="Ensembl"/>
</dbReference>
<comment type="similarity">
    <text evidence="2 12">Belongs to the type II (or gamma) interferon family.</text>
</comment>
<dbReference type="GO" id="GO:0007259">
    <property type="term" value="P:cell surface receptor signaling pathway via JAK-STAT"/>
    <property type="evidence" value="ECO:0007669"/>
    <property type="project" value="Ensembl"/>
</dbReference>
<dbReference type="GO" id="GO:0032747">
    <property type="term" value="P:positive regulation of interleukin-23 production"/>
    <property type="evidence" value="ECO:0007669"/>
    <property type="project" value="Ensembl"/>
</dbReference>
<dbReference type="GO" id="GO:0097191">
    <property type="term" value="P:extrinsic apoptotic signaling pathway"/>
    <property type="evidence" value="ECO:0007669"/>
    <property type="project" value="Ensembl"/>
</dbReference>
<proteinExistence type="inferred from homology"/>
<dbReference type="GO" id="GO:0050769">
    <property type="term" value="P:positive regulation of neurogenesis"/>
    <property type="evidence" value="ECO:0007669"/>
    <property type="project" value="Ensembl"/>
</dbReference>
<dbReference type="GO" id="GO:0060557">
    <property type="term" value="P:positive regulation of vitamin D biosynthetic process"/>
    <property type="evidence" value="ECO:0007669"/>
    <property type="project" value="Ensembl"/>
</dbReference>
<dbReference type="AlphaFoldDB" id="A0A674HE98"/>
<dbReference type="InterPro" id="IPR009079">
    <property type="entry name" value="4_helix_cytokine-like_core"/>
</dbReference>
<dbReference type="GO" id="GO:0010508">
    <property type="term" value="P:positive regulation of autophagy"/>
    <property type="evidence" value="ECO:0007669"/>
    <property type="project" value="Ensembl"/>
</dbReference>
<dbReference type="GO" id="GO:0006959">
    <property type="term" value="P:humoral immune response"/>
    <property type="evidence" value="ECO:0007669"/>
    <property type="project" value="TreeGrafter"/>
</dbReference>
<keyword evidence="9 12" id="KW-0051">Antiviral defense</keyword>
<dbReference type="GO" id="GO:0002281">
    <property type="term" value="P:macrophage activation involved in immune response"/>
    <property type="evidence" value="ECO:0007669"/>
    <property type="project" value="Ensembl"/>
</dbReference>
<evidence type="ECO:0000256" key="4">
    <source>
        <dbReference type="ARBA" id="ARBA00016945"/>
    </source>
</evidence>
<reference evidence="13 14" key="1">
    <citation type="journal article" date="2010" name="Nature">
        <title>The genome of a songbird.</title>
        <authorList>
            <person name="Warren W.C."/>
            <person name="Clayton D.F."/>
            <person name="Ellegren H."/>
            <person name="Arnold A.P."/>
            <person name="Hillier L.W."/>
            <person name="Kunstner A."/>
            <person name="Searle S."/>
            <person name="White S."/>
            <person name="Vilella A.J."/>
            <person name="Fairley S."/>
            <person name="Heger A."/>
            <person name="Kong L."/>
            <person name="Ponting C.P."/>
            <person name="Jarvis E.D."/>
            <person name="Mello C.V."/>
            <person name="Minx P."/>
            <person name="Lovell P."/>
            <person name="Velho T.A."/>
            <person name="Ferris M."/>
            <person name="Balakrishnan C.N."/>
            <person name="Sinha S."/>
            <person name="Blatti C."/>
            <person name="London S.E."/>
            <person name="Li Y."/>
            <person name="Lin Y.C."/>
            <person name="George J."/>
            <person name="Sweedler J."/>
            <person name="Southey B."/>
            <person name="Gunaratne P."/>
            <person name="Watson M."/>
            <person name="Nam K."/>
            <person name="Backstrom N."/>
            <person name="Smeds L."/>
            <person name="Nabholz B."/>
            <person name="Itoh Y."/>
            <person name="Whitney O."/>
            <person name="Pfenning A.R."/>
            <person name="Howard J."/>
            <person name="Volker M."/>
            <person name="Skinner B.M."/>
            <person name="Griffin D.K."/>
            <person name="Ye L."/>
            <person name="McLaren W.M."/>
            <person name="Flicek P."/>
            <person name="Quesada V."/>
            <person name="Velasco G."/>
            <person name="Lopez-Otin C."/>
            <person name="Puente X.S."/>
            <person name="Olender T."/>
            <person name="Lancet D."/>
            <person name="Smit A.F."/>
            <person name="Hubley R."/>
            <person name="Konkel M.K."/>
            <person name="Walker J.A."/>
            <person name="Batzer M.A."/>
            <person name="Gu W."/>
            <person name="Pollock D.D."/>
            <person name="Chen L."/>
            <person name="Cheng Z."/>
            <person name="Eichler E.E."/>
            <person name="Stapley J."/>
            <person name="Slate J."/>
            <person name="Ekblom R."/>
            <person name="Birkhead T."/>
            <person name="Burke T."/>
            <person name="Burt D."/>
            <person name="Scharff C."/>
            <person name="Adam I."/>
            <person name="Richard H."/>
            <person name="Sultan M."/>
            <person name="Soldatov A."/>
            <person name="Lehrach H."/>
            <person name="Edwards S.V."/>
            <person name="Yang S.P."/>
            <person name="Li X."/>
            <person name="Graves T."/>
            <person name="Fulton L."/>
            <person name="Nelson J."/>
            <person name="Chinwalla A."/>
            <person name="Hou S."/>
            <person name="Mardis E.R."/>
            <person name="Wilson R.K."/>
        </authorList>
    </citation>
    <scope>NUCLEOTIDE SEQUENCE [LARGE SCALE GENOMIC DNA]</scope>
</reference>
<evidence type="ECO:0000256" key="1">
    <source>
        <dbReference type="ARBA" id="ARBA00004613"/>
    </source>
</evidence>